<dbReference type="RefSeq" id="WP_204717056.1">
    <property type="nucleotide sequence ID" value="NZ_JACJLT010000461.1"/>
</dbReference>
<feature type="non-terminal residue" evidence="2">
    <location>
        <position position="38"/>
    </location>
</feature>
<dbReference type="Pfam" id="PF01797">
    <property type="entry name" value="Y1_Tnp"/>
    <property type="match status" value="1"/>
</dbReference>
<organism evidence="2 3">
    <name type="scientific">Fusobacterium mortiferum</name>
    <dbReference type="NCBI Taxonomy" id="850"/>
    <lineage>
        <taxon>Bacteria</taxon>
        <taxon>Fusobacteriati</taxon>
        <taxon>Fusobacteriota</taxon>
        <taxon>Fusobacteriia</taxon>
        <taxon>Fusobacteriales</taxon>
        <taxon>Fusobacteriaceae</taxon>
        <taxon>Fusobacterium</taxon>
    </lineage>
</organism>
<proteinExistence type="predicted"/>
<dbReference type="Gene3D" id="3.30.70.1290">
    <property type="entry name" value="Transposase IS200-like"/>
    <property type="match status" value="1"/>
</dbReference>
<dbReference type="EMBL" id="JACJLT010000461">
    <property type="protein sequence ID" value="MBM6876492.1"/>
    <property type="molecule type" value="Genomic_DNA"/>
</dbReference>
<evidence type="ECO:0000259" key="1">
    <source>
        <dbReference type="Pfam" id="PF01797"/>
    </source>
</evidence>
<dbReference type="SUPFAM" id="SSF143422">
    <property type="entry name" value="Transposase IS200-like"/>
    <property type="match status" value="1"/>
</dbReference>
<evidence type="ECO:0000313" key="2">
    <source>
        <dbReference type="EMBL" id="MBM6876492.1"/>
    </source>
</evidence>
<reference evidence="2 3" key="1">
    <citation type="journal article" date="2021" name="Sci. Rep.">
        <title>The distribution of antibiotic resistance genes in chicken gut microbiota commensals.</title>
        <authorList>
            <person name="Juricova H."/>
            <person name="Matiasovicova J."/>
            <person name="Kubasova T."/>
            <person name="Cejkova D."/>
            <person name="Rychlik I."/>
        </authorList>
    </citation>
    <scope>NUCLEOTIDE SEQUENCE [LARGE SCALE GENOMIC DNA]</scope>
    <source>
        <strain evidence="2 3">An425</strain>
    </source>
</reference>
<gene>
    <name evidence="2" type="ORF">H6A04_12890</name>
</gene>
<evidence type="ECO:0000313" key="3">
    <source>
        <dbReference type="Proteomes" id="UP000728968"/>
    </source>
</evidence>
<comment type="caution">
    <text evidence="2">The sequence shown here is derived from an EMBL/GenBank/DDBJ whole genome shotgun (WGS) entry which is preliminary data.</text>
</comment>
<feature type="domain" description="Transposase IS200-like" evidence="1">
    <location>
        <begin position="9"/>
        <end position="37"/>
    </location>
</feature>
<dbReference type="InterPro" id="IPR036515">
    <property type="entry name" value="Transposase_17_sf"/>
</dbReference>
<dbReference type="Proteomes" id="UP000728968">
    <property type="component" value="Unassembled WGS sequence"/>
</dbReference>
<protein>
    <submittedName>
        <fullName evidence="2">Transposase</fullName>
    </submittedName>
</protein>
<keyword evidence="3" id="KW-1185">Reference proteome</keyword>
<dbReference type="InterPro" id="IPR002686">
    <property type="entry name" value="Transposase_17"/>
</dbReference>
<sequence>MELDSNCHSVFLLYYHLVLVVKYRRNVFDDTISEFAKD</sequence>
<accession>A0ABS2G7B6</accession>
<name>A0ABS2G7B6_FUSMR</name>